<dbReference type="SUPFAM" id="SSF52540">
    <property type="entry name" value="P-loop containing nucleoside triphosphate hydrolases"/>
    <property type="match status" value="1"/>
</dbReference>
<protein>
    <recommendedName>
        <fullName evidence="5">Sulfotransferase family protein</fullName>
    </recommendedName>
</protein>
<name>A0ABS7FXY3_9ACTN</name>
<sequence>MTVPPAARPPTVYLHVGAPKSGTTFLQGLLWGNAEALAEHGVLLPGGSFGAHVRATRDLRGVEREPDDPMQDWTGAWDALAAEITASEARAAVVSSEVLCAVTAERAARAVASLAPCEVHVVYSARDLAGLLPSEWQEYVKHRYLYGFDQWLAEVADGPRDEAAAAWFWQVHDIPAVLARWTPHVPPERVHVLTLPGPAAPRELLWERFAGLIGVDPAVADLTEARTNASLSHAETELLRRVNHAVDPDAPMWLYHRLVTDVLAVRLLPGRGAPGRVRLPAARRAWAAERAAELVAGVRAAGHDVVGDLAELLPSPAPADVGSAPADAELLDTAAHTVLGLLDEVAALRAELAELRAARAEQERTALPKLMARHLSERNPAVWRVRVGYWHMVERLRGIEPPPPPDPDAEPEPGPLLSVRGAER</sequence>
<dbReference type="EMBL" id="JAIBOA010000015">
    <property type="protein sequence ID" value="MBW8485302.1"/>
    <property type="molecule type" value="Genomic_DNA"/>
</dbReference>
<evidence type="ECO:0008006" key="5">
    <source>
        <dbReference type="Google" id="ProtNLM"/>
    </source>
</evidence>
<accession>A0ABS7FXY3</accession>
<evidence type="ECO:0000313" key="4">
    <source>
        <dbReference type="Proteomes" id="UP000774570"/>
    </source>
</evidence>
<proteinExistence type="predicted"/>
<comment type="caution">
    <text evidence="3">The sequence shown here is derived from an EMBL/GenBank/DDBJ whole genome shotgun (WGS) entry which is preliminary data.</text>
</comment>
<keyword evidence="1" id="KW-0175">Coiled coil</keyword>
<organism evidence="3 4">
    <name type="scientific">Actinomadura parmotrematis</name>
    <dbReference type="NCBI Taxonomy" id="2864039"/>
    <lineage>
        <taxon>Bacteria</taxon>
        <taxon>Bacillati</taxon>
        <taxon>Actinomycetota</taxon>
        <taxon>Actinomycetes</taxon>
        <taxon>Streptosporangiales</taxon>
        <taxon>Thermomonosporaceae</taxon>
        <taxon>Actinomadura</taxon>
    </lineage>
</organism>
<dbReference type="RefSeq" id="WP_220168527.1">
    <property type="nucleotide sequence ID" value="NZ_JAIBOA010000015.1"/>
</dbReference>
<feature type="region of interest" description="Disordered" evidence="2">
    <location>
        <begin position="399"/>
        <end position="424"/>
    </location>
</feature>
<evidence type="ECO:0000256" key="1">
    <source>
        <dbReference type="SAM" id="Coils"/>
    </source>
</evidence>
<evidence type="ECO:0000256" key="2">
    <source>
        <dbReference type="SAM" id="MobiDB-lite"/>
    </source>
</evidence>
<dbReference type="Gene3D" id="3.40.50.300">
    <property type="entry name" value="P-loop containing nucleotide triphosphate hydrolases"/>
    <property type="match status" value="1"/>
</dbReference>
<gene>
    <name evidence="3" type="ORF">K1Y72_23180</name>
</gene>
<evidence type="ECO:0000313" key="3">
    <source>
        <dbReference type="EMBL" id="MBW8485302.1"/>
    </source>
</evidence>
<dbReference type="Proteomes" id="UP000774570">
    <property type="component" value="Unassembled WGS sequence"/>
</dbReference>
<reference evidence="3 4" key="1">
    <citation type="submission" date="2021-07" db="EMBL/GenBank/DDBJ databases">
        <title>Actinomadura sp. PM05-2 isolated from lichen.</title>
        <authorList>
            <person name="Somphong A."/>
            <person name="Phongsopitanun W."/>
            <person name="Tanasupawat S."/>
            <person name="Peongsungnone V."/>
        </authorList>
    </citation>
    <scope>NUCLEOTIDE SEQUENCE [LARGE SCALE GENOMIC DNA]</scope>
    <source>
        <strain evidence="3 4">PM05-2</strain>
    </source>
</reference>
<dbReference type="InterPro" id="IPR027417">
    <property type="entry name" value="P-loop_NTPase"/>
</dbReference>
<keyword evidence="4" id="KW-1185">Reference proteome</keyword>
<feature type="coiled-coil region" evidence="1">
    <location>
        <begin position="338"/>
        <end position="365"/>
    </location>
</feature>